<dbReference type="Pfam" id="PF25917">
    <property type="entry name" value="BSH_RND"/>
    <property type="match status" value="1"/>
</dbReference>
<feature type="domain" description="Multidrug resistance protein MdtA-like barrel-sandwich hybrid" evidence="1">
    <location>
        <begin position="92"/>
        <end position="307"/>
    </location>
</feature>
<dbReference type="PANTHER" id="PTHR30386:SF28">
    <property type="entry name" value="EXPORTED PROTEIN"/>
    <property type="match status" value="1"/>
</dbReference>
<protein>
    <submittedName>
        <fullName evidence="2">Membrane fusion protein</fullName>
    </submittedName>
</protein>
<name>A0ABU1N061_9CAUL</name>
<gene>
    <name evidence="2" type="ORF">J2800_002227</name>
</gene>
<evidence type="ECO:0000259" key="1">
    <source>
        <dbReference type="Pfam" id="PF25917"/>
    </source>
</evidence>
<comment type="caution">
    <text evidence="2">The sequence shown here is derived from an EMBL/GenBank/DDBJ whole genome shotgun (WGS) entry which is preliminary data.</text>
</comment>
<dbReference type="RefSeq" id="WP_310031418.1">
    <property type="nucleotide sequence ID" value="NZ_JAVDRL010000006.1"/>
</dbReference>
<dbReference type="EMBL" id="JAVDRL010000006">
    <property type="protein sequence ID" value="MDR6531480.1"/>
    <property type="molecule type" value="Genomic_DNA"/>
</dbReference>
<evidence type="ECO:0000313" key="2">
    <source>
        <dbReference type="EMBL" id="MDR6531480.1"/>
    </source>
</evidence>
<organism evidence="2 3">
    <name type="scientific">Caulobacter rhizosphaerae</name>
    <dbReference type="NCBI Taxonomy" id="2010972"/>
    <lineage>
        <taxon>Bacteria</taxon>
        <taxon>Pseudomonadati</taxon>
        <taxon>Pseudomonadota</taxon>
        <taxon>Alphaproteobacteria</taxon>
        <taxon>Caulobacterales</taxon>
        <taxon>Caulobacteraceae</taxon>
        <taxon>Caulobacter</taxon>
    </lineage>
</organism>
<keyword evidence="3" id="KW-1185">Reference proteome</keyword>
<dbReference type="InterPro" id="IPR058625">
    <property type="entry name" value="MdtA-like_BSH"/>
</dbReference>
<proteinExistence type="predicted"/>
<dbReference type="PANTHER" id="PTHR30386">
    <property type="entry name" value="MEMBRANE FUSION SUBUNIT OF EMRAB-TOLC MULTIDRUG EFFLUX PUMP"/>
    <property type="match status" value="1"/>
</dbReference>
<sequence length="423" mass="45427">MTGISPSDAETQDQPQQHEGVVVHLPLFREAALEFSAKRLQGRALGAVPPPTQVLFATLSAATLLGLTSLALAPFPDLVRAWGTVVSSAGEAEVRALQAGTLMQLFVAEGDTIRRGAPLAQLQLSADPSSENLSAQAATLVDQMNISNASAATVRLDRHDEQNALREKVHALQLQLSEIDRQAQLRRERIDLARQTLSRSDELAKAGYISKIAMEARRDVVLQQETELSALMQTRAQLAGERAEAERSVRAAAVQGRQIDDLQRSQIKEYDRKLLELRANEATNLQAPINGRVRALSLHVGQPVQAGGLIATLAAEGPTQVDAFVNSSDRQKLAVGQSAEIRLATPPGGKVLPGSIVSMSDSPVAIDADVREALGVKGPVFRVTVRPRSETAPVMAPLSGSIVSITLTTRSRSLLSRLLPERY</sequence>
<accession>A0ABU1N061</accession>
<evidence type="ECO:0000313" key="3">
    <source>
        <dbReference type="Proteomes" id="UP001262754"/>
    </source>
</evidence>
<dbReference type="Proteomes" id="UP001262754">
    <property type="component" value="Unassembled WGS sequence"/>
</dbReference>
<dbReference type="InterPro" id="IPR050739">
    <property type="entry name" value="MFP"/>
</dbReference>
<reference evidence="2 3" key="1">
    <citation type="submission" date="2023-07" db="EMBL/GenBank/DDBJ databases">
        <title>Sorghum-associated microbial communities from plants grown in Nebraska, USA.</title>
        <authorList>
            <person name="Schachtman D."/>
        </authorList>
    </citation>
    <scope>NUCLEOTIDE SEQUENCE [LARGE SCALE GENOMIC DNA]</scope>
    <source>
        <strain evidence="2 3">DS2154</strain>
    </source>
</reference>
<dbReference type="Gene3D" id="2.40.50.100">
    <property type="match status" value="1"/>
</dbReference>